<dbReference type="NCBIfam" id="NF003358">
    <property type="entry name" value="PRK04423.1"/>
    <property type="match status" value="1"/>
</dbReference>
<dbReference type="GO" id="GO:0043165">
    <property type="term" value="P:Gram-negative-bacterium-type cell outer membrane assembly"/>
    <property type="evidence" value="ECO:0007669"/>
    <property type="project" value="UniProtKB-UniRule"/>
</dbReference>
<dbReference type="Proteomes" id="UP000239898">
    <property type="component" value="Unassembled WGS sequence"/>
</dbReference>
<dbReference type="InterPro" id="IPR050218">
    <property type="entry name" value="LptD"/>
</dbReference>
<gene>
    <name evidence="2" type="primary">lptD</name>
    <name evidence="6" type="ORF">XthCFBP4691_10725</name>
</gene>
<proteinExistence type="inferred from homology"/>
<dbReference type="EMBL" id="MIGX01000045">
    <property type="protein sequence ID" value="PPT90775.1"/>
    <property type="molecule type" value="Genomic_DNA"/>
</dbReference>
<protein>
    <recommendedName>
        <fullName evidence="2">LPS-assembly protein LptD</fullName>
    </recommendedName>
</protein>
<evidence type="ECO:0000256" key="3">
    <source>
        <dbReference type="SAM" id="MobiDB-lite"/>
    </source>
</evidence>
<dbReference type="Pfam" id="PF19838">
    <property type="entry name" value="LptD_2"/>
    <property type="match status" value="1"/>
</dbReference>
<feature type="chain" id="PRO_5015790139" description="LPS-assembly protein LptD" evidence="2">
    <location>
        <begin position="39"/>
        <end position="799"/>
    </location>
</feature>
<evidence type="ECO:0000259" key="5">
    <source>
        <dbReference type="Pfam" id="PF19838"/>
    </source>
</evidence>
<dbReference type="InterPro" id="IPR020889">
    <property type="entry name" value="LipoPS_assembly_LptD"/>
</dbReference>
<dbReference type="PANTHER" id="PTHR30189">
    <property type="entry name" value="LPS-ASSEMBLY PROTEIN"/>
    <property type="match status" value="1"/>
</dbReference>
<reference evidence="6 7" key="1">
    <citation type="submission" date="2016-08" db="EMBL/GenBank/DDBJ databases">
        <title>Evolution of the type three secretion system and type three effector repertoires in Xanthomonas.</title>
        <authorList>
            <person name="Merda D."/>
            <person name="Briand M."/>
            <person name="Bosis E."/>
            <person name="Rousseau C."/>
            <person name="Portier P."/>
            <person name="Jacques M.-A."/>
            <person name="Fischer-Le Saux M."/>
        </authorList>
    </citation>
    <scope>NUCLEOTIDE SEQUENCE [LARGE SCALE GENOMIC DNA]</scope>
    <source>
        <strain evidence="6 7">CFBP 4691</strain>
    </source>
</reference>
<organism evidence="6 7">
    <name type="scientific">Xanthomonas theicola</name>
    <dbReference type="NCBI Taxonomy" id="56464"/>
    <lineage>
        <taxon>Bacteria</taxon>
        <taxon>Pseudomonadati</taxon>
        <taxon>Pseudomonadota</taxon>
        <taxon>Gammaproteobacteria</taxon>
        <taxon>Lysobacterales</taxon>
        <taxon>Lysobacteraceae</taxon>
        <taxon>Xanthomonas</taxon>
    </lineage>
</organism>
<keyword evidence="2" id="KW-0732">Signal</keyword>
<evidence type="ECO:0000313" key="6">
    <source>
        <dbReference type="EMBL" id="PPT90775.1"/>
    </source>
</evidence>
<dbReference type="AlphaFoldDB" id="A0A2S6ZEU3"/>
<keyword evidence="2" id="KW-0472">Membrane</keyword>
<dbReference type="GO" id="GO:1990351">
    <property type="term" value="C:transporter complex"/>
    <property type="evidence" value="ECO:0007669"/>
    <property type="project" value="TreeGrafter"/>
</dbReference>
<accession>A0A2S6ZEU3</accession>
<evidence type="ECO:0000259" key="4">
    <source>
        <dbReference type="Pfam" id="PF04453"/>
    </source>
</evidence>
<evidence type="ECO:0000256" key="2">
    <source>
        <dbReference type="HAMAP-Rule" id="MF_01411"/>
    </source>
</evidence>
<feature type="signal peptide" evidence="2">
    <location>
        <begin position="1"/>
        <end position="38"/>
    </location>
</feature>
<dbReference type="GO" id="GO:0015920">
    <property type="term" value="P:lipopolysaccharide transport"/>
    <property type="evidence" value="ECO:0007669"/>
    <property type="project" value="InterPro"/>
</dbReference>
<evidence type="ECO:0000313" key="7">
    <source>
        <dbReference type="Proteomes" id="UP000239898"/>
    </source>
</evidence>
<dbReference type="PANTHER" id="PTHR30189:SF1">
    <property type="entry name" value="LPS-ASSEMBLY PROTEIN LPTD"/>
    <property type="match status" value="1"/>
</dbReference>
<feature type="region of interest" description="Disordered" evidence="3">
    <location>
        <begin position="71"/>
        <end position="90"/>
    </location>
</feature>
<dbReference type="HAMAP" id="MF_01411">
    <property type="entry name" value="LPS_assembly_LptD"/>
    <property type="match status" value="1"/>
</dbReference>
<name>A0A2S6ZEU3_9XANT</name>
<comment type="function">
    <text evidence="2">Together with LptE, is involved in the assembly of lipopolysaccharide (LPS) at the surface of the outer membrane.</text>
</comment>
<sequence length="799" mass="90463" precursor="true">MGWGKLAVVLARYLTRVRRALRLLPLPFSIALCLPAMAADKPPNWGLCPTADVLPKFDDAPRIDPKLAATRDQQPTDIEGDQLSGTTTVPNYTGNVALKRGDQFMGTDSLRVDTETGNYIAEGHVRYQDASIRLVADRAEGNQDTGSHKISNIRYQLINRRGNGKADSVDLQGALGQMHSSTYTTCDPSQRVWELNAPEIDVDNDEGFGIARNAILRIGNVPVLYAPYFKFPIDDRRTSGFLFPAIGFSGRNGFDYLQPYYLNLAPNYDATLYPRYMSNRGFMFGGEFRYLYDGGKGEIQAAYLPSDKLRDKDRGKFEYQGYHNLGTHWQARGSIAWVSDERYTEDFSRRLLGNSVSNLQSTVGVYGTGETWTGGVMADRWQLTDYTLTEDALPYNRQPRAFFNWGQPLGTLFETGIYAEAVRFVHDDIHAKTQDGTYERTGVITEKPGGTRLDLKPYIALPLAGAAWFLRPALAWRYTAYQLDKDLAATLNGSTTPSRSLPITTVDAGVYFDRDTAFRGTRYLQTLEPRLFYLYTPYRNQSDLPIFDTREFTFSWGQLFRDSRYTGADRQNDANQMTLALSSRLLREDDGREKLSVSAGQILYFSDSRTSLPGSDTTIEQGKSAWVADANYMINDRWTLGTTYQWDPKYRRKDLASFRTRYLLPGDGIVNLSYRFRRDLLEQTDLSFLYPINPTWSVVGRHYYSLADHKPLEVIAGVQWDSCCLSVRALARRYVRNREGDLDTALQLEFVLKGLSSLGQDTNRVLRRAILGYNRDDLYLVPPGNTTTNPDDYDPNLIP</sequence>
<dbReference type="InterPro" id="IPR007543">
    <property type="entry name" value="LptD_C"/>
</dbReference>
<evidence type="ECO:0000256" key="1">
    <source>
        <dbReference type="ARBA" id="ARBA00023237"/>
    </source>
</evidence>
<keyword evidence="1 2" id="KW-0998">Cell outer membrane</keyword>
<keyword evidence="7" id="KW-1185">Reference proteome</keyword>
<dbReference type="Pfam" id="PF04453">
    <property type="entry name" value="LptD"/>
    <property type="match status" value="1"/>
</dbReference>
<dbReference type="GO" id="GO:0009279">
    <property type="term" value="C:cell outer membrane"/>
    <property type="evidence" value="ECO:0007669"/>
    <property type="project" value="UniProtKB-SubCell"/>
</dbReference>
<comment type="caution">
    <text evidence="2">Lacks conserved residue(s) required for the propagation of feature annotation.</text>
</comment>
<feature type="domain" description="LptD C-terminal" evidence="4">
    <location>
        <begin position="312"/>
        <end position="696"/>
    </location>
</feature>
<dbReference type="OrthoDB" id="9760225at2"/>
<comment type="subunit">
    <text evidence="2">Component of the lipopolysaccharide transport and assembly complex. Interacts with LptE and LptA.</text>
</comment>
<comment type="similarity">
    <text evidence="2">Belongs to the LptD family.</text>
</comment>
<comment type="caution">
    <text evidence="6">The sequence shown here is derived from an EMBL/GenBank/DDBJ whole genome shotgun (WGS) entry which is preliminary data.</text>
</comment>
<feature type="domain" description="LPS-assembly protein LptD central" evidence="5">
    <location>
        <begin position="211"/>
        <end position="291"/>
    </location>
</feature>
<comment type="subcellular location">
    <subcellularLocation>
        <location evidence="2">Cell outer membrane</location>
    </subcellularLocation>
</comment>
<dbReference type="InterPro" id="IPR045659">
    <property type="entry name" value="LptD_2"/>
</dbReference>